<sequence>MKLGVFIPTGNNGWIPSTTSPQYQPTYELNRSVVERAEAMGFDFALCMVKFRGFGGQIKFWDTTLETFTLMSALAPVTERIKLYCSVAVLTLHPAVVARMAATIDDIAPGRFGINIVSGWNRSEYSQMGLWPGDDYFQRRYDYAGEYVSIMRELWETGQSDHRGDFFTLEDCRLGPTPAHHIDIVAAGSSPRGRRFAAEYADFNFTDAAGPDGLRTANEELAAAAAVTGRSVSSIVLRQLVLDDTDAGARAKVEHYNAGTDRVAAGNMAGNYQVDSTGTSSQAAAEQLLAANAASLTNGLIAGSPATVAATLNELAAVEGTGGILVSFDDYREGLDRFRDVVPLLDFELAGAPQPATA</sequence>
<proteinExistence type="predicted"/>
<dbReference type="PANTHER" id="PTHR42847">
    <property type="entry name" value="ALKANESULFONATE MONOOXYGENASE"/>
    <property type="match status" value="1"/>
</dbReference>
<organism evidence="6 7">
    <name type="scientific">Nakamurella leprariae</name>
    <dbReference type="NCBI Taxonomy" id="2803911"/>
    <lineage>
        <taxon>Bacteria</taxon>
        <taxon>Bacillati</taxon>
        <taxon>Actinomycetota</taxon>
        <taxon>Actinomycetes</taxon>
        <taxon>Nakamurellales</taxon>
        <taxon>Nakamurellaceae</taxon>
        <taxon>Nakamurella</taxon>
    </lineage>
</organism>
<accession>A0A939BXD5</accession>
<dbReference type="Proteomes" id="UP000663792">
    <property type="component" value="Unassembled WGS sequence"/>
</dbReference>
<evidence type="ECO:0000256" key="4">
    <source>
        <dbReference type="ARBA" id="ARBA00023033"/>
    </source>
</evidence>
<dbReference type="PANTHER" id="PTHR42847:SF4">
    <property type="entry name" value="ALKANESULFONATE MONOOXYGENASE-RELATED"/>
    <property type="match status" value="1"/>
</dbReference>
<evidence type="ECO:0000256" key="2">
    <source>
        <dbReference type="ARBA" id="ARBA00022643"/>
    </source>
</evidence>
<keyword evidence="1" id="KW-0285">Flavoprotein</keyword>
<evidence type="ECO:0000313" key="7">
    <source>
        <dbReference type="Proteomes" id="UP000663792"/>
    </source>
</evidence>
<comment type="caution">
    <text evidence="6">The sequence shown here is derived from an EMBL/GenBank/DDBJ whole genome shotgun (WGS) entry which is preliminary data.</text>
</comment>
<dbReference type="RefSeq" id="WP_205258807.1">
    <property type="nucleotide sequence ID" value="NZ_JAERWK010000001.1"/>
</dbReference>
<reference evidence="6" key="1">
    <citation type="submission" date="2021-01" db="EMBL/GenBank/DDBJ databases">
        <title>YIM 132084 draft genome.</title>
        <authorList>
            <person name="An D."/>
        </authorList>
    </citation>
    <scope>NUCLEOTIDE SEQUENCE</scope>
    <source>
        <strain evidence="6">YIM 132084</strain>
    </source>
</reference>
<keyword evidence="7" id="KW-1185">Reference proteome</keyword>
<evidence type="ECO:0000256" key="3">
    <source>
        <dbReference type="ARBA" id="ARBA00023002"/>
    </source>
</evidence>
<dbReference type="Gene3D" id="3.20.20.30">
    <property type="entry name" value="Luciferase-like domain"/>
    <property type="match status" value="1"/>
</dbReference>
<dbReference type="AlphaFoldDB" id="A0A939BXD5"/>
<protein>
    <submittedName>
        <fullName evidence="6">LLM class flavin-dependent oxidoreductase</fullName>
    </submittedName>
</protein>
<name>A0A939BXD5_9ACTN</name>
<evidence type="ECO:0000256" key="1">
    <source>
        <dbReference type="ARBA" id="ARBA00022630"/>
    </source>
</evidence>
<gene>
    <name evidence="6" type="ORF">JL106_01055</name>
</gene>
<keyword evidence="2" id="KW-0288">FMN</keyword>
<feature type="domain" description="Luciferase-like" evidence="5">
    <location>
        <begin position="1"/>
        <end position="316"/>
    </location>
</feature>
<dbReference type="InterPro" id="IPR036661">
    <property type="entry name" value="Luciferase-like_sf"/>
</dbReference>
<dbReference type="EMBL" id="JAERWK010000001">
    <property type="protein sequence ID" value="MBM9465865.1"/>
    <property type="molecule type" value="Genomic_DNA"/>
</dbReference>
<dbReference type="GO" id="GO:0046306">
    <property type="term" value="P:alkanesulfonate catabolic process"/>
    <property type="evidence" value="ECO:0007669"/>
    <property type="project" value="TreeGrafter"/>
</dbReference>
<dbReference type="SUPFAM" id="SSF51679">
    <property type="entry name" value="Bacterial luciferase-like"/>
    <property type="match status" value="1"/>
</dbReference>
<dbReference type="Pfam" id="PF00296">
    <property type="entry name" value="Bac_luciferase"/>
    <property type="match status" value="1"/>
</dbReference>
<dbReference type="GO" id="GO:0008726">
    <property type="term" value="F:alkanesulfonate monooxygenase activity"/>
    <property type="evidence" value="ECO:0007669"/>
    <property type="project" value="TreeGrafter"/>
</dbReference>
<keyword evidence="3" id="KW-0560">Oxidoreductase</keyword>
<evidence type="ECO:0000259" key="5">
    <source>
        <dbReference type="Pfam" id="PF00296"/>
    </source>
</evidence>
<keyword evidence="4" id="KW-0503">Monooxygenase</keyword>
<dbReference type="InterPro" id="IPR011251">
    <property type="entry name" value="Luciferase-like_dom"/>
</dbReference>
<evidence type="ECO:0000313" key="6">
    <source>
        <dbReference type="EMBL" id="MBM9465865.1"/>
    </source>
</evidence>
<dbReference type="InterPro" id="IPR050172">
    <property type="entry name" value="SsuD_RutA_monooxygenase"/>
</dbReference>